<dbReference type="InterPro" id="IPR001810">
    <property type="entry name" value="F-box_dom"/>
</dbReference>
<feature type="compositionally biased region" description="Acidic residues" evidence="4">
    <location>
        <begin position="1013"/>
        <end position="1029"/>
    </location>
</feature>
<dbReference type="InterPro" id="IPR001680">
    <property type="entry name" value="WD40_rpt"/>
</dbReference>
<dbReference type="PROSITE" id="PS50294">
    <property type="entry name" value="WD_REPEATS_REGION"/>
    <property type="match status" value="4"/>
</dbReference>
<dbReference type="GO" id="GO:0016874">
    <property type="term" value="F:ligase activity"/>
    <property type="evidence" value="ECO:0007669"/>
    <property type="project" value="UniProtKB-KW"/>
</dbReference>
<evidence type="ECO:0000256" key="3">
    <source>
        <dbReference type="PROSITE-ProRule" id="PRU00221"/>
    </source>
</evidence>
<dbReference type="Pfam" id="PF00400">
    <property type="entry name" value="WD40"/>
    <property type="match status" value="7"/>
</dbReference>
<dbReference type="PANTHER" id="PTHR19849:SF1">
    <property type="entry name" value="F-BOX_WD REPEAT-CONTAINING PROTEIN 7"/>
    <property type="match status" value="1"/>
</dbReference>
<feature type="repeat" description="WD" evidence="3">
    <location>
        <begin position="537"/>
        <end position="558"/>
    </location>
</feature>
<feature type="repeat" description="WD" evidence="3">
    <location>
        <begin position="670"/>
        <end position="709"/>
    </location>
</feature>
<proteinExistence type="predicted"/>
<dbReference type="GO" id="GO:0005737">
    <property type="term" value="C:cytoplasm"/>
    <property type="evidence" value="ECO:0007669"/>
    <property type="project" value="TreeGrafter"/>
</dbReference>
<reference evidence="6 7" key="1">
    <citation type="submission" date="2018-11" db="EMBL/GenBank/DDBJ databases">
        <title>Genome sequence of Saitozyma podzolica DSM 27192.</title>
        <authorList>
            <person name="Aliyu H."/>
            <person name="Gorte O."/>
            <person name="Ochsenreither K."/>
        </authorList>
    </citation>
    <scope>NUCLEOTIDE SEQUENCE [LARGE SCALE GENOMIC DNA]</scope>
    <source>
        <strain evidence="6 7">DSM 27192</strain>
    </source>
</reference>
<evidence type="ECO:0000313" key="7">
    <source>
        <dbReference type="Proteomes" id="UP000279259"/>
    </source>
</evidence>
<keyword evidence="2" id="KW-0677">Repeat</keyword>
<protein>
    <submittedName>
        <fullName evidence="6">SCF ubiquitin ligase complex subunit cdc4</fullName>
    </submittedName>
</protein>
<dbReference type="AlphaFoldDB" id="A0A427Y2C9"/>
<evidence type="ECO:0000256" key="4">
    <source>
        <dbReference type="SAM" id="MobiDB-lite"/>
    </source>
</evidence>
<sequence length="1029" mass="112845">MSALSPTPMGRGEYPKGESFDSALPSGPPRDRPPPVSAGRVTLLRCSVSRMRWWRQYPASTGVTHVTRTTTSFAPITLPRIPSPETLSMPSHLSAEQYPLAHEPSPGDMRFFAMNLGGRRVICQEEGASAEESAGEMKGPGWTRVIPSGAAVRDDSEKIDLAQALRRAKGKESRSADTASDWGRQGASEEPPRKRVRGLEDLTISLDGTAAPLSPLPSPDHEGSTAPPGLLAPASAAPSIGSGMELSALFSLPAIVNHFDTLPDKLQQHVLMHLFRRSRLPTIQRLSTFISTALKRDFISLLPAEIAVQILRKVDTRSLAQASRVNRRWRKMIDSERSVWRQRLIDDDLWVGLGTEEEEEQLVKRRFDALDWKRSQPSKASTPSEDEYMDWSGGSRPAAVEIERPVPLKHVYRRRYASERNWLNKGPTHHSFPGHGTNVVTCTQFDRDKIVTASDDHSINVYDMKTGALRKRLDGHEGGVWALEYYGDTLVTGSTDRTIRVWDLETMQETHVFHGHTSTVRCLQIIVPVYDEKTGEYQPPYPMFVTGSRDASIRLWKLPKKGEPSYTICGGHDGPPPPEENPYHIQQFEGHTMAVRALAAHGRLVISGSYDCTVRVWDIVKAQCTHVLTGHEGKVYSIVYDRYRRRCASGSMDNTVKVWDVDTGTCLHTLTGHTSLVGLLANSPNYIVSAAADASLRIWDANSHDLKHILGAHGGAITCFAHDETKVVSGSDGSLKLWDIRTGKFVRDLVAGINSVWQVVFRDNVLVAATNRGGNTVFEGPPWKRGNPLEPQTYQVDEVDDYFNFSDPSASEFDAAMMPSSPFRSEQGREVTHDDMDEGPSRRGFSRSRNGVGASGLGSGSGSGSRRSTRLADREPRSARRVTGSGSLGSSGGTIRSRESRALATIGAAAASASASASTWNGAVSGGLSAGEASSSSSRHSRIQDFRDFRAVKGPGSRTPRARSGAYQEDVGVTESGVDDYDEQEEEEGGVQDPGESFAPIFDEPMDERGEAYEPDEPDELEEEDEEEV</sequence>
<dbReference type="Gene3D" id="1.20.1280.50">
    <property type="match status" value="1"/>
</dbReference>
<dbReference type="SMART" id="SM00320">
    <property type="entry name" value="WD40"/>
    <property type="match status" value="7"/>
</dbReference>
<dbReference type="EMBL" id="RSCD01000021">
    <property type="protein sequence ID" value="RSH85284.1"/>
    <property type="molecule type" value="Genomic_DNA"/>
</dbReference>
<dbReference type="InterPro" id="IPR015943">
    <property type="entry name" value="WD40/YVTN_repeat-like_dom_sf"/>
</dbReference>
<dbReference type="InterPro" id="IPR019775">
    <property type="entry name" value="WD40_repeat_CS"/>
</dbReference>
<dbReference type="Proteomes" id="UP000279259">
    <property type="component" value="Unassembled WGS sequence"/>
</dbReference>
<dbReference type="PANTHER" id="PTHR19849">
    <property type="entry name" value="PHOSPHOLIPASE A-2-ACTIVATING PROTEIN"/>
    <property type="match status" value="1"/>
</dbReference>
<keyword evidence="7" id="KW-1185">Reference proteome</keyword>
<dbReference type="PROSITE" id="PS00678">
    <property type="entry name" value="WD_REPEATS_1"/>
    <property type="match status" value="4"/>
</dbReference>
<feature type="domain" description="F-box" evidence="5">
    <location>
        <begin position="296"/>
        <end position="343"/>
    </location>
</feature>
<dbReference type="GO" id="GO:0005634">
    <property type="term" value="C:nucleus"/>
    <property type="evidence" value="ECO:0007669"/>
    <property type="project" value="TreeGrafter"/>
</dbReference>
<dbReference type="GO" id="GO:0043161">
    <property type="term" value="P:proteasome-mediated ubiquitin-dependent protein catabolic process"/>
    <property type="evidence" value="ECO:0007669"/>
    <property type="project" value="TreeGrafter"/>
</dbReference>
<feature type="compositionally biased region" description="Gly residues" evidence="4">
    <location>
        <begin position="853"/>
        <end position="863"/>
    </location>
</feature>
<gene>
    <name evidence="6" type="primary">CDC4</name>
    <name evidence="6" type="ORF">EHS25_005091</name>
</gene>
<dbReference type="GO" id="GO:0043130">
    <property type="term" value="F:ubiquitin binding"/>
    <property type="evidence" value="ECO:0007669"/>
    <property type="project" value="TreeGrafter"/>
</dbReference>
<dbReference type="STRING" id="1890683.A0A427Y2C9"/>
<evidence type="ECO:0000259" key="5">
    <source>
        <dbReference type="PROSITE" id="PS50181"/>
    </source>
</evidence>
<feature type="compositionally biased region" description="Basic and acidic residues" evidence="4">
    <location>
        <begin position="942"/>
        <end position="951"/>
    </location>
</feature>
<feature type="repeat" description="WD" evidence="3">
    <location>
        <begin position="710"/>
        <end position="748"/>
    </location>
</feature>
<evidence type="ECO:0000256" key="2">
    <source>
        <dbReference type="ARBA" id="ARBA00022737"/>
    </source>
</evidence>
<keyword evidence="1 3" id="KW-0853">WD repeat</keyword>
<dbReference type="SMART" id="SM00256">
    <property type="entry name" value="FBOX"/>
    <property type="match status" value="1"/>
</dbReference>
<feature type="region of interest" description="Disordered" evidence="4">
    <location>
        <begin position="814"/>
        <end position="896"/>
    </location>
</feature>
<dbReference type="OrthoDB" id="190105at2759"/>
<organism evidence="6 7">
    <name type="scientific">Saitozyma podzolica</name>
    <dbReference type="NCBI Taxonomy" id="1890683"/>
    <lineage>
        <taxon>Eukaryota</taxon>
        <taxon>Fungi</taxon>
        <taxon>Dikarya</taxon>
        <taxon>Basidiomycota</taxon>
        <taxon>Agaricomycotina</taxon>
        <taxon>Tremellomycetes</taxon>
        <taxon>Tremellales</taxon>
        <taxon>Trimorphomycetaceae</taxon>
        <taxon>Saitozyma</taxon>
    </lineage>
</organism>
<comment type="caution">
    <text evidence="6">The sequence shown here is derived from an EMBL/GenBank/DDBJ whole genome shotgun (WGS) entry which is preliminary data.</text>
</comment>
<dbReference type="SUPFAM" id="SSF50978">
    <property type="entry name" value="WD40 repeat-like"/>
    <property type="match status" value="1"/>
</dbReference>
<dbReference type="PROSITE" id="PS50082">
    <property type="entry name" value="WD_REPEATS_2"/>
    <property type="match status" value="6"/>
</dbReference>
<evidence type="ECO:0000313" key="6">
    <source>
        <dbReference type="EMBL" id="RSH85284.1"/>
    </source>
</evidence>
<feature type="region of interest" description="Disordered" evidence="4">
    <location>
        <begin position="1"/>
        <end position="38"/>
    </location>
</feature>
<name>A0A427Y2C9_9TREE</name>
<feature type="compositionally biased region" description="Basic and acidic residues" evidence="4">
    <location>
        <begin position="190"/>
        <end position="200"/>
    </location>
</feature>
<accession>A0A427Y2C9</accession>
<dbReference type="SUPFAM" id="SSF81383">
    <property type="entry name" value="F-box domain"/>
    <property type="match status" value="1"/>
</dbReference>
<dbReference type="Gene3D" id="2.130.10.10">
    <property type="entry name" value="YVTN repeat-like/Quinoprotein amine dehydrogenase"/>
    <property type="match status" value="1"/>
</dbReference>
<dbReference type="InterPro" id="IPR020472">
    <property type="entry name" value="WD40_PAC1"/>
</dbReference>
<feature type="repeat" description="WD" evidence="3">
    <location>
        <begin position="588"/>
        <end position="627"/>
    </location>
</feature>
<feature type="repeat" description="WD" evidence="3">
    <location>
        <begin position="628"/>
        <end position="669"/>
    </location>
</feature>
<dbReference type="GO" id="GO:0010992">
    <property type="term" value="P:ubiquitin recycling"/>
    <property type="evidence" value="ECO:0007669"/>
    <property type="project" value="TreeGrafter"/>
</dbReference>
<feature type="region of interest" description="Disordered" evidence="4">
    <location>
        <begin position="911"/>
        <end position="1029"/>
    </location>
</feature>
<keyword evidence="6" id="KW-0436">Ligase</keyword>
<dbReference type="Pfam" id="PF12937">
    <property type="entry name" value="F-box-like"/>
    <property type="match status" value="1"/>
</dbReference>
<dbReference type="InterPro" id="IPR036047">
    <property type="entry name" value="F-box-like_dom_sf"/>
</dbReference>
<feature type="compositionally biased region" description="Low complexity" evidence="4">
    <location>
        <begin position="911"/>
        <end position="923"/>
    </location>
</feature>
<feature type="repeat" description="WD" evidence="3">
    <location>
        <begin position="473"/>
        <end position="512"/>
    </location>
</feature>
<evidence type="ECO:0000256" key="1">
    <source>
        <dbReference type="ARBA" id="ARBA00022574"/>
    </source>
</evidence>
<dbReference type="PROSITE" id="PS50181">
    <property type="entry name" value="FBOX"/>
    <property type="match status" value="1"/>
</dbReference>
<dbReference type="CDD" id="cd00200">
    <property type="entry name" value="WD40"/>
    <property type="match status" value="1"/>
</dbReference>
<dbReference type="InterPro" id="IPR036322">
    <property type="entry name" value="WD40_repeat_dom_sf"/>
</dbReference>
<feature type="region of interest" description="Disordered" evidence="4">
    <location>
        <begin position="165"/>
        <end position="232"/>
    </location>
</feature>
<dbReference type="PRINTS" id="PR00320">
    <property type="entry name" value="GPROTEINBRPT"/>
</dbReference>
<feature type="compositionally biased region" description="Acidic residues" evidence="4">
    <location>
        <begin position="977"/>
        <end position="990"/>
    </location>
</feature>